<dbReference type="RefSeq" id="WP_068333686.1">
    <property type="nucleotide sequence ID" value="NZ_LVHF01000029.1"/>
</dbReference>
<dbReference type="Gene3D" id="3.50.30.60">
    <property type="entry name" value="LD-carboxypeptidase A C-terminal domain-like"/>
    <property type="match status" value="1"/>
</dbReference>
<dbReference type="AlphaFoldDB" id="A0A178K8A4"/>
<dbReference type="PANTHER" id="PTHR30237:SF5">
    <property type="entry name" value="CARBOXYPEPTIDASE VC_A0337-RELATED"/>
    <property type="match status" value="1"/>
</dbReference>
<proteinExistence type="inferred from homology"/>
<feature type="active site" description="Nucleophile" evidence="3">
    <location>
        <position position="112"/>
    </location>
</feature>
<dbReference type="InterPro" id="IPR040449">
    <property type="entry name" value="Peptidase_S66_N"/>
</dbReference>
<dbReference type="Pfam" id="PF17676">
    <property type="entry name" value="Peptidase_S66C"/>
    <property type="match status" value="1"/>
</dbReference>
<dbReference type="InterPro" id="IPR027461">
    <property type="entry name" value="Carboxypeptidase_A_C_sf"/>
</dbReference>
<evidence type="ECO:0000256" key="1">
    <source>
        <dbReference type="ARBA" id="ARBA00010233"/>
    </source>
</evidence>
<feature type="domain" description="LD-carboxypeptidase N-terminal" evidence="4">
    <location>
        <begin position="13"/>
        <end position="132"/>
    </location>
</feature>
<keyword evidence="2" id="KW-0378">Hydrolase</keyword>
<comment type="similarity">
    <text evidence="1">Belongs to the peptidase S66 family.</text>
</comment>
<evidence type="ECO:0000256" key="2">
    <source>
        <dbReference type="ARBA" id="ARBA00022801"/>
    </source>
</evidence>
<dbReference type="EMBL" id="LVHF01000029">
    <property type="protein sequence ID" value="OAN13286.1"/>
    <property type="molecule type" value="Genomic_DNA"/>
</dbReference>
<dbReference type="GO" id="GO:0016787">
    <property type="term" value="F:hydrolase activity"/>
    <property type="evidence" value="ECO:0007669"/>
    <property type="project" value="UniProtKB-KW"/>
</dbReference>
<dbReference type="CDD" id="cd07062">
    <property type="entry name" value="Peptidase_S66_mccF_like"/>
    <property type="match status" value="1"/>
</dbReference>
<evidence type="ECO:0000259" key="4">
    <source>
        <dbReference type="Pfam" id="PF02016"/>
    </source>
</evidence>
<dbReference type="Pfam" id="PF02016">
    <property type="entry name" value="Peptidase_S66"/>
    <property type="match status" value="1"/>
</dbReference>
<organism evidence="6 7">
    <name type="scientific">Photobacterium jeanii</name>
    <dbReference type="NCBI Taxonomy" id="858640"/>
    <lineage>
        <taxon>Bacteria</taxon>
        <taxon>Pseudomonadati</taxon>
        <taxon>Pseudomonadota</taxon>
        <taxon>Gammaproteobacteria</taxon>
        <taxon>Vibrionales</taxon>
        <taxon>Vibrionaceae</taxon>
        <taxon>Photobacterium</taxon>
    </lineage>
</organism>
<comment type="caution">
    <text evidence="6">The sequence shown here is derived from an EMBL/GenBank/DDBJ whole genome shotgun (WGS) entry which is preliminary data.</text>
</comment>
<evidence type="ECO:0000313" key="6">
    <source>
        <dbReference type="EMBL" id="OAN13286.1"/>
    </source>
</evidence>
<evidence type="ECO:0000259" key="5">
    <source>
        <dbReference type="Pfam" id="PF17676"/>
    </source>
</evidence>
<evidence type="ECO:0000313" key="7">
    <source>
        <dbReference type="Proteomes" id="UP000078503"/>
    </source>
</evidence>
<dbReference type="SUPFAM" id="SSF141986">
    <property type="entry name" value="LD-carboxypeptidase A C-terminal domain-like"/>
    <property type="match status" value="1"/>
</dbReference>
<name>A0A178K8A4_9GAMM</name>
<dbReference type="InterPro" id="IPR040921">
    <property type="entry name" value="Peptidase_S66C"/>
</dbReference>
<feature type="domain" description="LD-carboxypeptidase C-terminal" evidence="5">
    <location>
        <begin position="202"/>
        <end position="317"/>
    </location>
</feature>
<dbReference type="SUPFAM" id="SSF52317">
    <property type="entry name" value="Class I glutamine amidotransferase-like"/>
    <property type="match status" value="1"/>
</dbReference>
<reference evidence="6 7" key="1">
    <citation type="submission" date="2016-03" db="EMBL/GenBank/DDBJ databases">
        <title>Photobacterium proteolyticum sp. nov. a protease producing bacterium isolated from ocean sediments of Laizhou Bay.</title>
        <authorList>
            <person name="Li Y."/>
        </authorList>
    </citation>
    <scope>NUCLEOTIDE SEQUENCE [LARGE SCALE GENOMIC DNA]</scope>
    <source>
        <strain evidence="6 7">R-40508</strain>
    </source>
</reference>
<dbReference type="OrthoDB" id="9807329at2"/>
<dbReference type="PIRSF" id="PIRSF028757">
    <property type="entry name" value="LD-carboxypeptidase"/>
    <property type="match status" value="1"/>
</dbReference>
<evidence type="ECO:0000256" key="3">
    <source>
        <dbReference type="PIRSR" id="PIRSR028757-1"/>
    </source>
</evidence>
<dbReference type="InterPro" id="IPR027478">
    <property type="entry name" value="LdcA_N"/>
</dbReference>
<keyword evidence="7" id="KW-1185">Reference proteome</keyword>
<dbReference type="STRING" id="858640.A3K86_16665"/>
<sequence>MIKPPPLQLGDTIGFFSPSSPATAFAPTRFARAKTFLESKGYQLKAGALTGQSDYYRSGNIKERVDELNALIRDPQVRCIMSTIGGMNSNSLLPYIDYDALIQDPKIIIGYSDVTALLLGIYQRTGLITFYGPALVASFGELPPLVEETFAAFQAATQPQPLPFTYQQPQLWTDAFIDWESQTEPKPLVANNCEFLGTGKISGHLIGGNQNTMTAIIGSDYFPEIKQGDILLVEDCLSDMATVERTTAQLKLAGVFDRVSAIILGKHEQFKDQGTGRQPIDIYREILNGQDIPIINGFDACHTHPMLTMPIGCQIEIDFDQQQVAITEPWLSR</sequence>
<gene>
    <name evidence="6" type="ORF">A3K86_16665</name>
</gene>
<dbReference type="Gene3D" id="3.40.50.10740">
    <property type="entry name" value="Class I glutamine amidotransferase-like"/>
    <property type="match status" value="1"/>
</dbReference>
<protein>
    <submittedName>
        <fullName evidence="6">Peptidase S66</fullName>
    </submittedName>
</protein>
<dbReference type="InterPro" id="IPR029062">
    <property type="entry name" value="Class_I_gatase-like"/>
</dbReference>
<dbReference type="Proteomes" id="UP000078503">
    <property type="component" value="Unassembled WGS sequence"/>
</dbReference>
<feature type="active site" description="Charge relay system" evidence="3">
    <location>
        <position position="234"/>
    </location>
</feature>
<accession>A0A178K8A4</accession>
<feature type="active site" description="Charge relay system" evidence="3">
    <location>
        <position position="302"/>
    </location>
</feature>
<dbReference type="InterPro" id="IPR003507">
    <property type="entry name" value="S66_fam"/>
</dbReference>
<dbReference type="PANTHER" id="PTHR30237">
    <property type="entry name" value="MURAMOYLTETRAPEPTIDE CARBOXYPEPTIDASE"/>
    <property type="match status" value="1"/>
</dbReference>